<dbReference type="AlphaFoldDB" id="A0A285NKN3"/>
<proteinExistence type="predicted"/>
<dbReference type="SUPFAM" id="SSF55315">
    <property type="entry name" value="L30e-like"/>
    <property type="match status" value="1"/>
</dbReference>
<dbReference type="GO" id="GO:0005840">
    <property type="term" value="C:ribosome"/>
    <property type="evidence" value="ECO:0007669"/>
    <property type="project" value="UniProtKB-KW"/>
</dbReference>
<dbReference type="Proteomes" id="UP000219036">
    <property type="component" value="Unassembled WGS sequence"/>
</dbReference>
<evidence type="ECO:0000313" key="2">
    <source>
        <dbReference type="EMBL" id="SNZ09517.1"/>
    </source>
</evidence>
<dbReference type="RefSeq" id="WP_097000785.1">
    <property type="nucleotide sequence ID" value="NZ_OBEI01000007.1"/>
</dbReference>
<dbReference type="InterPro" id="IPR004038">
    <property type="entry name" value="Ribosomal_eL8/eL30/eS12/Gad45"/>
</dbReference>
<gene>
    <name evidence="2" type="ORF">SAMN06265182_1552</name>
</gene>
<evidence type="ECO:0000259" key="1">
    <source>
        <dbReference type="Pfam" id="PF01248"/>
    </source>
</evidence>
<dbReference type="EMBL" id="OBEI01000007">
    <property type="protein sequence ID" value="SNZ09517.1"/>
    <property type="molecule type" value="Genomic_DNA"/>
</dbReference>
<name>A0A285NKN3_9AQUI</name>
<keyword evidence="3" id="KW-1185">Reference proteome</keyword>
<dbReference type="Pfam" id="PF01248">
    <property type="entry name" value="Ribosomal_L7Ae"/>
    <property type="match status" value="1"/>
</dbReference>
<feature type="domain" description="Ribosomal protein eL8/eL30/eS12/Gadd45" evidence="1">
    <location>
        <begin position="30"/>
        <end position="89"/>
    </location>
</feature>
<evidence type="ECO:0000313" key="3">
    <source>
        <dbReference type="Proteomes" id="UP000219036"/>
    </source>
</evidence>
<organism evidence="2 3">
    <name type="scientific">Persephonella hydrogeniphila</name>
    <dbReference type="NCBI Taxonomy" id="198703"/>
    <lineage>
        <taxon>Bacteria</taxon>
        <taxon>Pseudomonadati</taxon>
        <taxon>Aquificota</taxon>
        <taxon>Aquificia</taxon>
        <taxon>Aquificales</taxon>
        <taxon>Hydrogenothermaceae</taxon>
        <taxon>Persephonella</taxon>
    </lineage>
</organism>
<sequence length="116" mass="13523">MVKIPEEEIEKKLLKQIINLIQIGWRGRIITIGYDETVKQIKKGRKGFLILAEDIAERTKRNILKEGNLEYFQLFTKSQLGNFIGKKEVGIIFVPTTKFGLKLKGLIAQYFELKRR</sequence>
<accession>A0A285NKN3</accession>
<protein>
    <submittedName>
        <fullName evidence="2">Ribosomal protein L7Ae</fullName>
    </submittedName>
</protein>
<dbReference type="OrthoDB" id="14581at2"/>
<keyword evidence="2" id="KW-0687">Ribonucleoprotein</keyword>
<keyword evidence="2" id="KW-0689">Ribosomal protein</keyword>
<reference evidence="3" key="1">
    <citation type="submission" date="2017-09" db="EMBL/GenBank/DDBJ databases">
        <authorList>
            <person name="Varghese N."/>
            <person name="Submissions S."/>
        </authorList>
    </citation>
    <scope>NUCLEOTIDE SEQUENCE [LARGE SCALE GENOMIC DNA]</scope>
    <source>
        <strain evidence="3">DSM 15103</strain>
    </source>
</reference>
<dbReference type="Gene3D" id="3.30.1330.30">
    <property type="match status" value="1"/>
</dbReference>
<dbReference type="InterPro" id="IPR029064">
    <property type="entry name" value="Ribosomal_eL30-like_sf"/>
</dbReference>